<evidence type="ECO:0000313" key="2">
    <source>
        <dbReference type="EMBL" id="GAB49844.1"/>
    </source>
</evidence>
<feature type="transmembrane region" description="Helical" evidence="1">
    <location>
        <begin position="161"/>
        <end position="185"/>
    </location>
</feature>
<dbReference type="AlphaFoldDB" id="H5UVT6"/>
<feature type="transmembrane region" description="Helical" evidence="1">
    <location>
        <begin position="531"/>
        <end position="549"/>
    </location>
</feature>
<dbReference type="InterPro" id="IPR023299">
    <property type="entry name" value="ATPase_P-typ_cyto_dom_N"/>
</dbReference>
<dbReference type="STRING" id="1089455.MOPEL_135_00820"/>
<feature type="transmembrane region" description="Helical" evidence="1">
    <location>
        <begin position="555"/>
        <end position="571"/>
    </location>
</feature>
<dbReference type="RefSeq" id="WP_009483687.1">
    <property type="nucleotide sequence ID" value="NZ_BAFE01000094.1"/>
</dbReference>
<keyword evidence="3" id="KW-1185">Reference proteome</keyword>
<dbReference type="SUPFAM" id="SSF81660">
    <property type="entry name" value="Metal cation-transporting ATPase, ATP-binding domain N"/>
    <property type="match status" value="1"/>
</dbReference>
<feature type="transmembrane region" description="Helical" evidence="1">
    <location>
        <begin position="191"/>
        <end position="209"/>
    </location>
</feature>
<feature type="transmembrane region" description="Helical" evidence="1">
    <location>
        <begin position="47"/>
        <end position="65"/>
    </location>
</feature>
<dbReference type="Proteomes" id="UP000004367">
    <property type="component" value="Unassembled WGS sequence"/>
</dbReference>
<dbReference type="OrthoDB" id="7059309at2"/>
<evidence type="ECO:0000313" key="3">
    <source>
        <dbReference type="Proteomes" id="UP000004367"/>
    </source>
</evidence>
<reference evidence="2 3" key="1">
    <citation type="submission" date="2012-02" db="EMBL/GenBank/DDBJ databases">
        <title>Whole genome shotgun sequence of Mobilicoccus pelagius NBRC 104925.</title>
        <authorList>
            <person name="Yoshida Y."/>
            <person name="Hosoyama A."/>
            <person name="Tsuchikane K."/>
            <person name="Katsumata H."/>
            <person name="Yamazaki S."/>
            <person name="Fujita N."/>
        </authorList>
    </citation>
    <scope>NUCLEOTIDE SEQUENCE [LARGE SCALE GENOMIC DNA]</scope>
    <source>
        <strain evidence="2 3">NBRC 104925</strain>
    </source>
</reference>
<accession>H5UVT6</accession>
<dbReference type="EMBL" id="BAFE01000094">
    <property type="protein sequence ID" value="GAB49844.1"/>
    <property type="molecule type" value="Genomic_DNA"/>
</dbReference>
<feature type="transmembrane region" description="Helical" evidence="1">
    <location>
        <begin position="86"/>
        <end position="105"/>
    </location>
</feature>
<dbReference type="GO" id="GO:0000166">
    <property type="term" value="F:nucleotide binding"/>
    <property type="evidence" value="ECO:0007669"/>
    <property type="project" value="InterPro"/>
</dbReference>
<keyword evidence="1" id="KW-0812">Transmembrane</keyword>
<protein>
    <submittedName>
        <fullName evidence="2">Copper-transporting ATPase</fullName>
    </submittedName>
</protein>
<evidence type="ECO:0000256" key="1">
    <source>
        <dbReference type="SAM" id="Phobius"/>
    </source>
</evidence>
<organism evidence="2 3">
    <name type="scientific">Mobilicoccus pelagius NBRC 104925</name>
    <dbReference type="NCBI Taxonomy" id="1089455"/>
    <lineage>
        <taxon>Bacteria</taxon>
        <taxon>Bacillati</taxon>
        <taxon>Actinomycetota</taxon>
        <taxon>Actinomycetes</taxon>
        <taxon>Micrococcales</taxon>
        <taxon>Dermatophilaceae</taxon>
        <taxon>Mobilicoccus</taxon>
    </lineage>
</organism>
<comment type="caution">
    <text evidence="2">The sequence shown here is derived from an EMBL/GenBank/DDBJ whole genome shotgun (WGS) entry which is preliminary data.</text>
</comment>
<proteinExistence type="predicted"/>
<keyword evidence="1" id="KW-1133">Transmembrane helix</keyword>
<sequence>MADSGAMAVGGGVDDTMPQWRWWSAVLAGVTTPVLATPGGDLLPMPWRFGLAVALPLFAVLTGLLPTFRRALRPQGGATSPQGGTLLLALACLLGLVGGAAAFALSGQAALLSATGLAVAAHLLACRIGRGLLRALPGAGGPVAPLPAEAGNDPRRWAERLALWSFPVAAGVAAASAVLGLGGVLPLHDGLARALSALLTVSPAAFLLAREIPDRAARDRGRELGLVYGGVDIRRLSGVRSVVLGPEAVCGPYPRLVGVHPAGRLQVTAALQAAASVAAGSDEPVHRALVRAARERGLVLRPTHDVPAYGADTVDHASRPGLAPTRRARLKDTVVTVGPAEAFGRMPAELTGHQLYVGWGDTARAALDLVPQIRSEALTDRSEMGSSHLRPVLVGHDAVALRHVGEALEIPARDRRDLTGGVPTDVVEEYAETGPVLLLDSPVLHDAGLVPGETADVGTSTPGRAAAASGVEFAPVFRATAGLPTATDDLATGVGVEPDRRLLRTEKGDLTGVLRAVGLARKAVRVSTQTIVLAIAVQGLALAAAVTGFLRPEAAALLGAALPVLVTINGVRPRSYARSDETP</sequence>
<gene>
    <name evidence="2" type="primary">copA</name>
    <name evidence="2" type="ORF">MOPEL_135_00820</name>
</gene>
<keyword evidence="1" id="KW-0472">Membrane</keyword>
<name>H5UVT6_9MICO</name>